<feature type="domain" description="Fido" evidence="4">
    <location>
        <begin position="103"/>
        <end position="255"/>
    </location>
</feature>
<reference evidence="5 6" key="1">
    <citation type="journal article" date="2015" name="Nature">
        <title>rRNA introns, odd ribosomes, and small enigmatic genomes across a large radiation of phyla.</title>
        <authorList>
            <person name="Brown C.T."/>
            <person name="Hug L.A."/>
            <person name="Thomas B.C."/>
            <person name="Sharon I."/>
            <person name="Castelle C.J."/>
            <person name="Singh A."/>
            <person name="Wilkins M.J."/>
            <person name="Williams K.H."/>
            <person name="Banfield J.F."/>
        </authorList>
    </citation>
    <scope>NUCLEOTIDE SEQUENCE [LARGE SCALE GENOMIC DNA]</scope>
</reference>
<dbReference type="EMBL" id="LCNT01000004">
    <property type="protein sequence ID" value="KKU61102.1"/>
    <property type="molecule type" value="Genomic_DNA"/>
</dbReference>
<evidence type="ECO:0000313" key="5">
    <source>
        <dbReference type="EMBL" id="KKU61102.1"/>
    </source>
</evidence>
<dbReference type="Pfam" id="PF02661">
    <property type="entry name" value="Fic"/>
    <property type="match status" value="1"/>
</dbReference>
<feature type="binding site" evidence="2">
    <location>
        <begin position="192"/>
        <end position="199"/>
    </location>
    <ligand>
        <name>ATP</name>
        <dbReference type="ChEBI" id="CHEBI:30616"/>
    </ligand>
</feature>
<dbReference type="Gene3D" id="1.10.10.10">
    <property type="entry name" value="Winged helix-like DNA-binding domain superfamily/Winged helix DNA-binding domain"/>
    <property type="match status" value="1"/>
</dbReference>
<organism evidence="5 6">
    <name type="scientific">Candidatus Beckwithbacteria bacterium GW2011_GWB1_47_15</name>
    <dbReference type="NCBI Taxonomy" id="1618371"/>
    <lineage>
        <taxon>Bacteria</taxon>
        <taxon>Candidatus Beckwithiibacteriota</taxon>
    </lineage>
</organism>
<dbReference type="InterPro" id="IPR036388">
    <property type="entry name" value="WH-like_DNA-bd_sf"/>
</dbReference>
<protein>
    <submittedName>
        <fullName evidence="5">Fic family protein</fullName>
    </submittedName>
</protein>
<dbReference type="PANTHER" id="PTHR13504:SF38">
    <property type="entry name" value="FIDO DOMAIN-CONTAINING PROTEIN"/>
    <property type="match status" value="1"/>
</dbReference>
<dbReference type="Proteomes" id="UP000033860">
    <property type="component" value="Unassembled WGS sequence"/>
</dbReference>
<dbReference type="GO" id="GO:0005524">
    <property type="term" value="F:ATP binding"/>
    <property type="evidence" value="ECO:0007669"/>
    <property type="project" value="UniProtKB-KW"/>
</dbReference>
<feature type="active site" evidence="1">
    <location>
        <position position="188"/>
    </location>
</feature>
<feature type="site" description="Important for autoinhibition of adenylyltransferase activity" evidence="3">
    <location>
        <position position="55"/>
    </location>
</feature>
<dbReference type="AlphaFoldDB" id="A0A0G1RVG0"/>
<evidence type="ECO:0000259" key="4">
    <source>
        <dbReference type="PROSITE" id="PS51459"/>
    </source>
</evidence>
<gene>
    <name evidence="5" type="ORF">UX85_C0004G0023</name>
</gene>
<sequence length="343" mass="39418">MFKPRYTITNRLLNQIKKITKLVADLNRQRLPDVVLATLEKNAREISSFASTNIEGNPLPLTEVKRILKNKPKFIRASEREVLNYNQALKDLNRQLSSGSLKLDLTLILKIQKQVTDKLLPQNQSGHLRKLPVTVNNPKTGQVVFLPPDANDVKPLVKNLIAFVNKNQAAADPLIIAGIFHKQIVLIHPFMDGNGRTARITTKALLASLGLNTFHLFSFENYYNQNVSEYFDIVGEKGDFYYLKDKIDFTGWLEYFTAGIIDELLRVQKLLPQINLTPDSRLELHHQKILDYLTNHLFITDKDYARLVKRAKATRALDFNRLIRLKLIIRKGKGKNTYYELVE</sequence>
<evidence type="ECO:0000256" key="2">
    <source>
        <dbReference type="PIRSR" id="PIRSR640198-2"/>
    </source>
</evidence>
<dbReference type="SUPFAM" id="SSF140931">
    <property type="entry name" value="Fic-like"/>
    <property type="match status" value="1"/>
</dbReference>
<evidence type="ECO:0000313" key="6">
    <source>
        <dbReference type="Proteomes" id="UP000033860"/>
    </source>
</evidence>
<dbReference type="InterPro" id="IPR003812">
    <property type="entry name" value="Fido"/>
</dbReference>
<dbReference type="Gene3D" id="1.10.3290.10">
    <property type="entry name" value="Fido-like domain"/>
    <property type="match status" value="1"/>
</dbReference>
<dbReference type="PANTHER" id="PTHR13504">
    <property type="entry name" value="FIDO DOMAIN-CONTAINING PROTEIN DDB_G0283145"/>
    <property type="match status" value="1"/>
</dbReference>
<dbReference type="PROSITE" id="PS51459">
    <property type="entry name" value="FIDO"/>
    <property type="match status" value="1"/>
</dbReference>
<evidence type="ECO:0000256" key="3">
    <source>
        <dbReference type="PIRSR" id="PIRSR640198-3"/>
    </source>
</evidence>
<name>A0A0G1RVG0_9BACT</name>
<evidence type="ECO:0000256" key="1">
    <source>
        <dbReference type="PIRSR" id="PIRSR640198-1"/>
    </source>
</evidence>
<accession>A0A0G1RVG0</accession>
<proteinExistence type="predicted"/>
<keyword evidence="2" id="KW-0547">Nucleotide-binding</keyword>
<dbReference type="InterPro" id="IPR040198">
    <property type="entry name" value="Fido_containing"/>
</dbReference>
<comment type="caution">
    <text evidence="5">The sequence shown here is derived from an EMBL/GenBank/DDBJ whole genome shotgun (WGS) entry which is preliminary data.</text>
</comment>
<dbReference type="InterPro" id="IPR036597">
    <property type="entry name" value="Fido-like_dom_sf"/>
</dbReference>
<keyword evidence="2" id="KW-0067">ATP-binding</keyword>